<evidence type="ECO:0000313" key="1">
    <source>
        <dbReference type="EMBL" id="ANZ41362.1"/>
    </source>
</evidence>
<keyword evidence="2" id="KW-1185">Reference proteome</keyword>
<protein>
    <submittedName>
        <fullName evidence="1">Uncharacterized protein</fullName>
    </submittedName>
</protein>
<dbReference type="AlphaFoldDB" id="A0A1B2HUK5"/>
<dbReference type="KEGG" id="led:BBK82_40795"/>
<organism evidence="1 2">
    <name type="scientific">Lentzea guizhouensis</name>
    <dbReference type="NCBI Taxonomy" id="1586287"/>
    <lineage>
        <taxon>Bacteria</taxon>
        <taxon>Bacillati</taxon>
        <taxon>Actinomycetota</taxon>
        <taxon>Actinomycetes</taxon>
        <taxon>Pseudonocardiales</taxon>
        <taxon>Pseudonocardiaceae</taxon>
        <taxon>Lentzea</taxon>
    </lineage>
</organism>
<dbReference type="Proteomes" id="UP000093053">
    <property type="component" value="Chromosome"/>
</dbReference>
<gene>
    <name evidence="1" type="ORF">BBK82_40795</name>
</gene>
<sequence length="251" mass="28114">MKQCINCMTRLPRKELADIAWCSLCAPCRQVAADQMKLLHDRPGGAEVQIYQCGWCGTERSCAPGFQTRCLVCLDDRSVPDPAVQRIAARLDLTGTWRENSELIAATTVKIRLAKYEQAGWTVLATDVHGLPWTGFRWLTKSHGTWGRNDESGEVALLRKRSRPEEAGLLYLVRYGKVLKFGRGQADRVHGHVKYGAVPVLVLSGGRQEVAVARDRLKRLHRSEMVSQRTPVDLFAVLPDGEDVTDQFRTS</sequence>
<name>A0A1B2HUK5_9PSEU</name>
<dbReference type="RefSeq" id="WP_065919698.1">
    <property type="nucleotide sequence ID" value="NZ_CP016793.1"/>
</dbReference>
<dbReference type="STRING" id="1586287.BBK82_40795"/>
<reference evidence="1 2" key="1">
    <citation type="submission" date="2016-07" db="EMBL/GenBank/DDBJ databases">
        <title>Complete genome sequence of the Lentzea guizhouensis DHS C013.</title>
        <authorList>
            <person name="Cao C."/>
        </authorList>
    </citation>
    <scope>NUCLEOTIDE SEQUENCE [LARGE SCALE GENOMIC DNA]</scope>
    <source>
        <strain evidence="1 2">DHS C013</strain>
    </source>
</reference>
<proteinExistence type="predicted"/>
<evidence type="ECO:0000313" key="2">
    <source>
        <dbReference type="Proteomes" id="UP000093053"/>
    </source>
</evidence>
<dbReference type="EMBL" id="CP016793">
    <property type="protein sequence ID" value="ANZ41362.1"/>
    <property type="molecule type" value="Genomic_DNA"/>
</dbReference>
<dbReference type="OrthoDB" id="3349511at2"/>
<accession>A0A1B2HUK5</accession>